<gene>
    <name evidence="2" type="ORF">SEPCBS119000_003744</name>
</gene>
<feature type="region of interest" description="Disordered" evidence="1">
    <location>
        <begin position="1"/>
        <end position="52"/>
    </location>
</feature>
<evidence type="ECO:0000256" key="1">
    <source>
        <dbReference type="SAM" id="MobiDB-lite"/>
    </source>
</evidence>
<feature type="compositionally biased region" description="Low complexity" evidence="1">
    <location>
        <begin position="16"/>
        <end position="39"/>
    </location>
</feature>
<evidence type="ECO:0008006" key="4">
    <source>
        <dbReference type="Google" id="ProtNLM"/>
    </source>
</evidence>
<proteinExistence type="predicted"/>
<evidence type="ECO:0000313" key="3">
    <source>
        <dbReference type="Proteomes" id="UP001642502"/>
    </source>
</evidence>
<keyword evidence="3" id="KW-1185">Reference proteome</keyword>
<protein>
    <recommendedName>
        <fullName evidence="4">Fungal specific transcription factor</fullName>
    </recommendedName>
</protein>
<organism evidence="2 3">
    <name type="scientific">Sporothrix epigloea</name>
    <dbReference type="NCBI Taxonomy" id="1892477"/>
    <lineage>
        <taxon>Eukaryota</taxon>
        <taxon>Fungi</taxon>
        <taxon>Dikarya</taxon>
        <taxon>Ascomycota</taxon>
        <taxon>Pezizomycotina</taxon>
        <taxon>Sordariomycetes</taxon>
        <taxon>Sordariomycetidae</taxon>
        <taxon>Ophiostomatales</taxon>
        <taxon>Ophiostomataceae</taxon>
        <taxon>Sporothrix</taxon>
    </lineage>
</organism>
<sequence length="296" mass="32139">MPGLQSSRWALRDSGRSSSVPASSSRAPAAQVASPSVPDAENRPAPFESRPRDLASAAAELARYAKIVRRMKWKLPFLDLAYRQATSGGSAEQAAAVLEAELMFKLDFFEYYMLCERALVHLQGVYGITISRGTTGATSSTSKGPAAYGGKRPNHRYHANVLESLDRKENPLHEILGAGHVRQQLGRAKDLRNRWKDADDGGDEDAVGLVAGKRPAKTPSPPLSSYDLAAILASIHEALDCAFISTRQFVANEASKSSNAAAKKSLESLSDMELDSKALEAEDWEFMVEAMDWEAV</sequence>
<dbReference type="EMBL" id="CAWUON010000051">
    <property type="protein sequence ID" value="CAK7269779.1"/>
    <property type="molecule type" value="Genomic_DNA"/>
</dbReference>
<feature type="region of interest" description="Disordered" evidence="1">
    <location>
        <begin position="194"/>
        <end position="220"/>
    </location>
</feature>
<reference evidence="2 3" key="1">
    <citation type="submission" date="2024-01" db="EMBL/GenBank/DDBJ databases">
        <authorList>
            <person name="Allen C."/>
            <person name="Tagirdzhanova G."/>
        </authorList>
    </citation>
    <scope>NUCLEOTIDE SEQUENCE [LARGE SCALE GENOMIC DNA]</scope>
    <source>
        <strain evidence="2 3">CBS 119000</strain>
    </source>
</reference>
<accession>A0ABP0DNC1</accession>
<evidence type="ECO:0000313" key="2">
    <source>
        <dbReference type="EMBL" id="CAK7269779.1"/>
    </source>
</evidence>
<name>A0ABP0DNC1_9PEZI</name>
<dbReference type="Proteomes" id="UP001642502">
    <property type="component" value="Unassembled WGS sequence"/>
</dbReference>
<comment type="caution">
    <text evidence="2">The sequence shown here is derived from an EMBL/GenBank/DDBJ whole genome shotgun (WGS) entry which is preliminary data.</text>
</comment>